<dbReference type="RefSeq" id="WP_177158112.1">
    <property type="nucleotide sequence ID" value="NZ_JABCJE010000006.1"/>
</dbReference>
<dbReference type="EMBL" id="JABCJE010000006">
    <property type="protein sequence ID" value="NVO24374.1"/>
    <property type="molecule type" value="Genomic_DNA"/>
</dbReference>
<accession>A0A850Q604</accession>
<protein>
    <submittedName>
        <fullName evidence="1">Branched-chain amino acid ABC transporter substrate-binding protein</fullName>
    </submittedName>
</protein>
<dbReference type="SUPFAM" id="SSF53822">
    <property type="entry name" value="Periplasmic binding protein-like I"/>
    <property type="match status" value="1"/>
</dbReference>
<gene>
    <name evidence="1" type="ORF">HJ536_13490</name>
</gene>
<evidence type="ECO:0000313" key="2">
    <source>
        <dbReference type="Proteomes" id="UP000592216"/>
    </source>
</evidence>
<dbReference type="CDD" id="cd06268">
    <property type="entry name" value="PBP1_ABC_transporter_LIVBP-like"/>
    <property type="match status" value="1"/>
</dbReference>
<sequence length="280" mass="30983">MAMTDLATVTDTLGIPVTLDARRTSAAALLRTAEMMIDAGTHLIVLDLPAPQVATLAEAVSDRALHVNATAPPDDLRHACFPQLLQSVPSLRMQADTLTQYLRFMNWPRALILEGEHPGDILWADAFTTSAERMGLQITARRTFTLDRNPARRQENNIRLLTGNARYEVIFVADTRGEFGRYIPYATQDPRPVIGSVGLSPTSWHWALERDGATQVSSRFDRTYGRKITAADWNVWIGVKSLILGAAKSGHTDPTALRSYLVSDRLRLDGSKGAPMNFRD</sequence>
<organism evidence="1 2">
    <name type="scientific">Donghicola mangrovi</name>
    <dbReference type="NCBI Taxonomy" id="2729614"/>
    <lineage>
        <taxon>Bacteria</taxon>
        <taxon>Pseudomonadati</taxon>
        <taxon>Pseudomonadota</taxon>
        <taxon>Alphaproteobacteria</taxon>
        <taxon>Rhodobacterales</taxon>
        <taxon>Roseobacteraceae</taxon>
        <taxon>Donghicola</taxon>
    </lineage>
</organism>
<dbReference type="AlphaFoldDB" id="A0A850Q604"/>
<dbReference type="Proteomes" id="UP000592216">
    <property type="component" value="Unassembled WGS sequence"/>
</dbReference>
<evidence type="ECO:0000313" key="1">
    <source>
        <dbReference type="EMBL" id="NVO24374.1"/>
    </source>
</evidence>
<reference evidence="1 2" key="1">
    <citation type="submission" date="2020-04" db="EMBL/GenBank/DDBJ databases">
        <title>Donghicola sp., a member of the Rhodobacteraceae family isolated from mangrove forest in Thailand.</title>
        <authorList>
            <person name="Charoenyingcharoen P."/>
            <person name="Yukphan P."/>
        </authorList>
    </citation>
    <scope>NUCLEOTIDE SEQUENCE [LARGE SCALE GENOMIC DNA]</scope>
    <source>
        <strain evidence="1 2">B5-SW-15</strain>
    </source>
</reference>
<dbReference type="Gene3D" id="3.40.50.2300">
    <property type="match status" value="2"/>
</dbReference>
<comment type="caution">
    <text evidence="1">The sequence shown here is derived from an EMBL/GenBank/DDBJ whole genome shotgun (WGS) entry which is preliminary data.</text>
</comment>
<proteinExistence type="predicted"/>
<name>A0A850Q604_9RHOB</name>
<dbReference type="InterPro" id="IPR028082">
    <property type="entry name" value="Peripla_BP_I"/>
</dbReference>